<keyword evidence="2" id="KW-1185">Reference proteome</keyword>
<reference evidence="1" key="1">
    <citation type="journal article" date="2021" name="Genome Biol. Evol.">
        <title>The assembled and annotated genome of the fairy-ring fungus Marasmius oreades.</title>
        <authorList>
            <person name="Hiltunen M."/>
            <person name="Ament-Velasquez S.L."/>
            <person name="Johannesson H."/>
        </authorList>
    </citation>
    <scope>NUCLEOTIDE SEQUENCE</scope>
    <source>
        <strain evidence="1">03SP1</strain>
    </source>
</reference>
<evidence type="ECO:0000313" key="1">
    <source>
        <dbReference type="EMBL" id="KAG7091283.1"/>
    </source>
</evidence>
<name>A0A9P7RXJ2_9AGAR</name>
<evidence type="ECO:0008006" key="3">
    <source>
        <dbReference type="Google" id="ProtNLM"/>
    </source>
</evidence>
<dbReference type="InterPro" id="IPR053169">
    <property type="entry name" value="MUG_Protein"/>
</dbReference>
<dbReference type="Proteomes" id="UP001049176">
    <property type="component" value="Chromosome 6"/>
</dbReference>
<dbReference type="GeneID" id="66079407"/>
<dbReference type="EMBL" id="CM032186">
    <property type="protein sequence ID" value="KAG7091283.1"/>
    <property type="molecule type" value="Genomic_DNA"/>
</dbReference>
<sequence length="416" mass="46162">MRRFKFVECAQDTCFRHSFRCGHREQHDDGRELQSQALIQRRSHRSTLSFVDQYCANFLRDFHQHHQTAMKFLVSSSLSLLLASHTYAACQKYIDAAKTAAKNLQSTYFKNGTYDQAVWISAVDNFYLLQLDAVSGSNISSGVIDTVFLGQEDHLEHGESYDDVQWVSTTYLTAGNLERAKHFYDIASTALDTSTCGGGLFWSGARDYKNAITNELYLATSGQLYEATKEQKYLDNLKNVWKWLKESGMRGANGLFNDGLTKDGTCVNNGQTTWTYNQGVVLVGLGFLSKYAQDESAVTDAFSIMDAIMAQLTIDGALRELCETADENKCNADQASFKGIAIYYMSWFLRISGKDNNGKYANFVKSQADKVLANAQDTEGVFNNYWPAKGAKAAVENASTQAAALGALVGASQLDC</sequence>
<proteinExistence type="predicted"/>
<dbReference type="OrthoDB" id="9984024at2759"/>
<dbReference type="AlphaFoldDB" id="A0A9P7RXJ2"/>
<dbReference type="Gene3D" id="1.50.10.20">
    <property type="match status" value="1"/>
</dbReference>
<organism evidence="1 2">
    <name type="scientific">Marasmius oreades</name>
    <name type="common">fairy-ring Marasmius</name>
    <dbReference type="NCBI Taxonomy" id="181124"/>
    <lineage>
        <taxon>Eukaryota</taxon>
        <taxon>Fungi</taxon>
        <taxon>Dikarya</taxon>
        <taxon>Basidiomycota</taxon>
        <taxon>Agaricomycotina</taxon>
        <taxon>Agaricomycetes</taxon>
        <taxon>Agaricomycetidae</taxon>
        <taxon>Agaricales</taxon>
        <taxon>Marasmiineae</taxon>
        <taxon>Marasmiaceae</taxon>
        <taxon>Marasmius</taxon>
    </lineage>
</organism>
<dbReference type="PANTHER" id="PTHR47791">
    <property type="entry name" value="MEIOTICALLY UP-REGULATED GENE 191 PROTEIN"/>
    <property type="match status" value="1"/>
</dbReference>
<dbReference type="Pfam" id="PF03663">
    <property type="entry name" value="Glyco_hydro_76"/>
    <property type="match status" value="1"/>
</dbReference>
<accession>A0A9P7RXJ2</accession>
<comment type="caution">
    <text evidence="1">The sequence shown here is derived from an EMBL/GenBank/DDBJ whole genome shotgun (WGS) entry which is preliminary data.</text>
</comment>
<gene>
    <name evidence="1" type="ORF">E1B28_010331</name>
</gene>
<dbReference type="InterPro" id="IPR005198">
    <property type="entry name" value="Glyco_hydro_76"/>
</dbReference>
<dbReference type="KEGG" id="more:E1B28_010331"/>
<dbReference type="InterPro" id="IPR008928">
    <property type="entry name" value="6-hairpin_glycosidase_sf"/>
</dbReference>
<protein>
    <recommendedName>
        <fullName evidence="3">Glycoside hydrolase family 76 protein</fullName>
    </recommendedName>
</protein>
<dbReference type="SUPFAM" id="SSF48208">
    <property type="entry name" value="Six-hairpin glycosidases"/>
    <property type="match status" value="1"/>
</dbReference>
<dbReference type="PANTHER" id="PTHR47791:SF2">
    <property type="entry name" value="ENDO MANNANASE, GH76 FAMILY (EUROFUNG)"/>
    <property type="match status" value="1"/>
</dbReference>
<dbReference type="GO" id="GO:0005975">
    <property type="term" value="P:carbohydrate metabolic process"/>
    <property type="evidence" value="ECO:0007669"/>
    <property type="project" value="InterPro"/>
</dbReference>
<dbReference type="RefSeq" id="XP_043007753.1">
    <property type="nucleotide sequence ID" value="XM_043155288.1"/>
</dbReference>
<evidence type="ECO:0000313" key="2">
    <source>
        <dbReference type="Proteomes" id="UP001049176"/>
    </source>
</evidence>